<dbReference type="GO" id="GO:0043190">
    <property type="term" value="C:ATP-binding cassette (ABC) transporter complex"/>
    <property type="evidence" value="ECO:0007669"/>
    <property type="project" value="InterPro"/>
</dbReference>
<dbReference type="InterPro" id="IPR030921">
    <property type="entry name" value="LPS_export_LptB"/>
</dbReference>
<dbReference type="AlphaFoldDB" id="D1W5K1"/>
<evidence type="ECO:0000313" key="5">
    <source>
        <dbReference type="EMBL" id="EFA92172.1"/>
    </source>
</evidence>
<dbReference type="PANTHER" id="PTHR45772">
    <property type="entry name" value="CONSERVED COMPONENT OF ABC TRANSPORTER FOR NATURAL AMINO ACIDS-RELATED"/>
    <property type="match status" value="1"/>
</dbReference>
<gene>
    <name evidence="5" type="ORF">HMPREF0650_2193</name>
</gene>
<evidence type="ECO:0000259" key="4">
    <source>
        <dbReference type="PROSITE" id="PS50893"/>
    </source>
</evidence>
<dbReference type="Pfam" id="PF00005">
    <property type="entry name" value="ABC_tran"/>
    <property type="match status" value="1"/>
</dbReference>
<dbReference type="PANTHER" id="PTHR45772:SF10">
    <property type="entry name" value="LIPOPOLYSACCHARIDE EXPORT SYSTEM ATP-BINDING PROTEIN LPTB"/>
    <property type="match status" value="1"/>
</dbReference>
<dbReference type="STRING" id="679190.HMPREF0650_2193"/>
<organism evidence="5 6">
    <name type="scientific">Hoylesella buccalis ATCC 35310</name>
    <dbReference type="NCBI Taxonomy" id="679190"/>
    <lineage>
        <taxon>Bacteria</taxon>
        <taxon>Pseudomonadati</taxon>
        <taxon>Bacteroidota</taxon>
        <taxon>Bacteroidia</taxon>
        <taxon>Bacteroidales</taxon>
        <taxon>Prevotellaceae</taxon>
        <taxon>Hoylesella</taxon>
    </lineage>
</organism>
<dbReference type="InterPro" id="IPR003439">
    <property type="entry name" value="ABC_transporter-like_ATP-bd"/>
</dbReference>
<accession>D1W5K1</accession>
<evidence type="ECO:0000313" key="6">
    <source>
        <dbReference type="Proteomes" id="UP000005283"/>
    </source>
</evidence>
<sequence length="318" mass="36713">MLFCGSFFKNWQQTNMHSLSILINFSIFAKDRLRLNKVNKNQDTAFMSEQIETEVQQQESESLVLRTEGLVKRYGKRTVANKVSYNVQQGEIVGLLGPNGAGKTTSFYMTTGLVIPNEGHVYLNEEEITEYPVYKRAQAGIGYLPQEASVFRKMSVEDNILSVLEMTKLSRQEQLDKLESLINEFRLNKVRKNKGDQLSGGERRRTEIARCLAIDPKFIMLDEPFAGVDPIAVEDIQHIVWRLKYRNIGILITDHNVQETLTITDRAYLLFEGKILFHGTPEELANNKIVREKYLGSNFILRKKDFQLIDEERRAREE</sequence>
<dbReference type="eggNOG" id="COG1137">
    <property type="taxonomic scope" value="Bacteria"/>
</dbReference>
<dbReference type="CDD" id="cd03218">
    <property type="entry name" value="ABC_YhbG"/>
    <property type="match status" value="1"/>
</dbReference>
<name>D1W5K1_9BACT</name>
<keyword evidence="2" id="KW-0547">Nucleotide-binding</keyword>
<keyword evidence="6" id="KW-1185">Reference proteome</keyword>
<feature type="domain" description="ABC transporter" evidence="4">
    <location>
        <begin position="65"/>
        <end position="297"/>
    </location>
</feature>
<keyword evidence="3 5" id="KW-0067">ATP-binding</keyword>
<dbReference type="PROSITE" id="PS50893">
    <property type="entry name" value="ABC_TRANSPORTER_2"/>
    <property type="match status" value="1"/>
</dbReference>
<dbReference type="EMBL" id="ADEG01000049">
    <property type="protein sequence ID" value="EFA92172.1"/>
    <property type="molecule type" value="Genomic_DNA"/>
</dbReference>
<dbReference type="InterPro" id="IPR003593">
    <property type="entry name" value="AAA+_ATPase"/>
</dbReference>
<evidence type="ECO:0000256" key="1">
    <source>
        <dbReference type="ARBA" id="ARBA00022448"/>
    </source>
</evidence>
<dbReference type="GO" id="GO:0055085">
    <property type="term" value="P:transmembrane transport"/>
    <property type="evidence" value="ECO:0007669"/>
    <property type="project" value="InterPro"/>
</dbReference>
<dbReference type="SUPFAM" id="SSF52540">
    <property type="entry name" value="P-loop containing nucleoside triphosphate hydrolases"/>
    <property type="match status" value="1"/>
</dbReference>
<comment type="caution">
    <text evidence="5">The sequence shown here is derived from an EMBL/GenBank/DDBJ whole genome shotgun (WGS) entry which is preliminary data.</text>
</comment>
<dbReference type="FunFam" id="3.40.50.300:FF:000151">
    <property type="entry name" value="Lipopolysaccharide ABC transporter ATP-binding protein"/>
    <property type="match status" value="1"/>
</dbReference>
<keyword evidence="1" id="KW-0813">Transport</keyword>
<dbReference type="Proteomes" id="UP000005283">
    <property type="component" value="Unassembled WGS sequence"/>
</dbReference>
<protein>
    <submittedName>
        <fullName evidence="5">ABC transporter, ATP-binding protein</fullName>
    </submittedName>
</protein>
<reference evidence="5 6" key="1">
    <citation type="submission" date="2009-12" db="EMBL/GenBank/DDBJ databases">
        <title>Genome Sequence of Prevotella buccalis ATCC 35310.</title>
        <authorList>
            <person name="Durkin A.S."/>
            <person name="Madupu R."/>
            <person name="Torralba M."/>
            <person name="Methe B."/>
            <person name="Sutton G."/>
            <person name="Strausberg R.L."/>
            <person name="Nelson K.E."/>
        </authorList>
    </citation>
    <scope>NUCLEOTIDE SEQUENCE [LARGE SCALE GENOMIC DNA]</scope>
    <source>
        <strain evidence="5 6">ATCC 35310</strain>
    </source>
</reference>
<dbReference type="Gene3D" id="3.40.50.300">
    <property type="entry name" value="P-loop containing nucleotide triphosphate hydrolases"/>
    <property type="match status" value="1"/>
</dbReference>
<dbReference type="InterPro" id="IPR051120">
    <property type="entry name" value="ABC_AA/LPS_Transport"/>
</dbReference>
<dbReference type="GO" id="GO:0016887">
    <property type="term" value="F:ATP hydrolysis activity"/>
    <property type="evidence" value="ECO:0007669"/>
    <property type="project" value="InterPro"/>
</dbReference>
<evidence type="ECO:0000256" key="2">
    <source>
        <dbReference type="ARBA" id="ARBA00022741"/>
    </source>
</evidence>
<dbReference type="SMART" id="SM00382">
    <property type="entry name" value="AAA"/>
    <property type="match status" value="1"/>
</dbReference>
<dbReference type="InterPro" id="IPR027417">
    <property type="entry name" value="P-loop_NTPase"/>
</dbReference>
<evidence type="ECO:0000256" key="3">
    <source>
        <dbReference type="ARBA" id="ARBA00022840"/>
    </source>
</evidence>
<proteinExistence type="predicted"/>
<dbReference type="GO" id="GO:0005524">
    <property type="term" value="F:ATP binding"/>
    <property type="evidence" value="ECO:0007669"/>
    <property type="project" value="UniProtKB-KW"/>
</dbReference>
<dbReference type="NCBIfam" id="TIGR04406">
    <property type="entry name" value="LPS_export_lptB"/>
    <property type="match status" value="1"/>
</dbReference>